<evidence type="ECO:0000256" key="2">
    <source>
        <dbReference type="ARBA" id="ARBA00022695"/>
    </source>
</evidence>
<dbReference type="InterPro" id="IPR005835">
    <property type="entry name" value="NTP_transferase_dom"/>
</dbReference>
<dbReference type="Gene3D" id="3.90.550.10">
    <property type="entry name" value="Spore Coat Polysaccharide Biosynthesis Protein SpsA, Chain A"/>
    <property type="match status" value="1"/>
</dbReference>
<dbReference type="STRING" id="1798647.A2855_02840"/>
<dbReference type="AlphaFoldDB" id="A0A1G2CA24"/>
<keyword evidence="2" id="KW-0548">Nucleotidyltransferase</keyword>
<keyword evidence="1" id="KW-0808">Transferase</keyword>
<dbReference type="InterPro" id="IPR050065">
    <property type="entry name" value="GlmU-like"/>
</dbReference>
<sequence>MKAVILAAGKGTRMQPLTLEKPKPLLEVLGKPILVHVLECLPPEIKEIIIVVGYMGDQIKTHLGDDFGGRKIHYVEQKELNGHIPALKLARQYLRPGEKFLILPADDIRGKDDLTRLVSHPLAVGVHEVEHPERFGIVVPSAKGTIADIEEKPKEPKSNLAATMAYVLNDSIFDYQEKMHGDGEYYLPPVIKQMARDKDIFIERETGWIPIGYPEDLKKAEAVLKDNAAGAK</sequence>
<comment type="caution">
    <text evidence="4">The sequence shown here is derived from an EMBL/GenBank/DDBJ whole genome shotgun (WGS) entry which is preliminary data.</text>
</comment>
<reference evidence="4 5" key="1">
    <citation type="journal article" date="2016" name="Nat. Commun.">
        <title>Thousands of microbial genomes shed light on interconnected biogeochemical processes in an aquifer system.</title>
        <authorList>
            <person name="Anantharaman K."/>
            <person name="Brown C.T."/>
            <person name="Hug L.A."/>
            <person name="Sharon I."/>
            <person name="Castelle C.J."/>
            <person name="Probst A.J."/>
            <person name="Thomas B.C."/>
            <person name="Singh A."/>
            <person name="Wilkins M.J."/>
            <person name="Karaoz U."/>
            <person name="Brodie E.L."/>
            <person name="Williams K.H."/>
            <person name="Hubbard S.S."/>
            <person name="Banfield J.F."/>
        </authorList>
    </citation>
    <scope>NUCLEOTIDE SEQUENCE [LARGE SCALE GENOMIC DNA]</scope>
</reference>
<feature type="domain" description="Nucleotidyl transferase" evidence="3">
    <location>
        <begin position="2"/>
        <end position="224"/>
    </location>
</feature>
<evidence type="ECO:0000259" key="3">
    <source>
        <dbReference type="Pfam" id="PF00483"/>
    </source>
</evidence>
<gene>
    <name evidence="4" type="ORF">A2855_02840</name>
</gene>
<dbReference type="PANTHER" id="PTHR43584">
    <property type="entry name" value="NUCLEOTIDYL TRANSFERASE"/>
    <property type="match status" value="1"/>
</dbReference>
<dbReference type="CDD" id="cd04181">
    <property type="entry name" value="NTP_transferase"/>
    <property type="match status" value="1"/>
</dbReference>
<protein>
    <recommendedName>
        <fullName evidence="3">Nucleotidyl transferase domain-containing protein</fullName>
    </recommendedName>
</protein>
<name>A0A1G2CA24_9BACT</name>
<evidence type="ECO:0000313" key="5">
    <source>
        <dbReference type="Proteomes" id="UP000179059"/>
    </source>
</evidence>
<evidence type="ECO:0000313" key="4">
    <source>
        <dbReference type="EMBL" id="OGY98215.1"/>
    </source>
</evidence>
<accession>A0A1G2CA24</accession>
<proteinExistence type="predicted"/>
<dbReference type="EMBL" id="MHKX01000013">
    <property type="protein sequence ID" value="OGY98215.1"/>
    <property type="molecule type" value="Genomic_DNA"/>
</dbReference>
<dbReference type="Pfam" id="PF00483">
    <property type="entry name" value="NTP_transferase"/>
    <property type="match status" value="1"/>
</dbReference>
<evidence type="ECO:0000256" key="1">
    <source>
        <dbReference type="ARBA" id="ARBA00022679"/>
    </source>
</evidence>
<dbReference type="InterPro" id="IPR029044">
    <property type="entry name" value="Nucleotide-diphossugar_trans"/>
</dbReference>
<organism evidence="4 5">
    <name type="scientific">Candidatus Liptonbacteria bacterium RIFCSPHIGHO2_01_FULL_57_28</name>
    <dbReference type="NCBI Taxonomy" id="1798647"/>
    <lineage>
        <taxon>Bacteria</taxon>
        <taxon>Candidatus Liptoniibacteriota</taxon>
    </lineage>
</organism>
<dbReference type="GO" id="GO:0016779">
    <property type="term" value="F:nucleotidyltransferase activity"/>
    <property type="evidence" value="ECO:0007669"/>
    <property type="project" value="UniProtKB-KW"/>
</dbReference>
<dbReference type="Proteomes" id="UP000179059">
    <property type="component" value="Unassembled WGS sequence"/>
</dbReference>
<dbReference type="SUPFAM" id="SSF53448">
    <property type="entry name" value="Nucleotide-diphospho-sugar transferases"/>
    <property type="match status" value="1"/>
</dbReference>
<dbReference type="PANTHER" id="PTHR43584:SF8">
    <property type="entry name" value="N-ACETYLMURAMATE ALPHA-1-PHOSPHATE URIDYLYLTRANSFERASE"/>
    <property type="match status" value="1"/>
</dbReference>